<organism evidence="2 3">
    <name type="scientific">Haloterrigena gelatinilytica</name>
    <dbReference type="NCBI Taxonomy" id="2741724"/>
    <lineage>
        <taxon>Archaea</taxon>
        <taxon>Methanobacteriati</taxon>
        <taxon>Methanobacteriota</taxon>
        <taxon>Stenosarchaea group</taxon>
        <taxon>Halobacteria</taxon>
        <taxon>Halobacteriales</taxon>
        <taxon>Natrialbaceae</taxon>
        <taxon>Haloterrigena</taxon>
    </lineage>
</organism>
<accession>A0ABX2LPG6</accession>
<dbReference type="EMBL" id="JABUQZ010000001">
    <property type="protein sequence ID" value="NUC74791.1"/>
    <property type="molecule type" value="Genomic_DNA"/>
</dbReference>
<evidence type="ECO:0000313" key="3">
    <source>
        <dbReference type="Proteomes" id="UP001016761"/>
    </source>
</evidence>
<gene>
    <name evidence="2" type="ORF">HTZ84_21240</name>
</gene>
<name>A0ABX2LPG6_9EURY</name>
<feature type="compositionally biased region" description="Acidic residues" evidence="1">
    <location>
        <begin position="210"/>
        <end position="233"/>
    </location>
</feature>
<keyword evidence="3" id="KW-1185">Reference proteome</keyword>
<evidence type="ECO:0000256" key="1">
    <source>
        <dbReference type="SAM" id="MobiDB-lite"/>
    </source>
</evidence>
<protein>
    <submittedName>
        <fullName evidence="2">Uncharacterized protein</fullName>
    </submittedName>
</protein>
<comment type="caution">
    <text evidence="2">The sequence shown here is derived from an EMBL/GenBank/DDBJ whole genome shotgun (WGS) entry which is preliminary data.</text>
</comment>
<feature type="region of interest" description="Disordered" evidence="1">
    <location>
        <begin position="196"/>
        <end position="233"/>
    </location>
</feature>
<proteinExistence type="predicted"/>
<dbReference type="Proteomes" id="UP001016761">
    <property type="component" value="Unassembled WGS sequence"/>
</dbReference>
<evidence type="ECO:0000313" key="2">
    <source>
        <dbReference type="EMBL" id="NUC74791.1"/>
    </source>
</evidence>
<reference evidence="2 3" key="1">
    <citation type="submission" date="2020-06" db="EMBL/GenBank/DDBJ databases">
        <title>Haloterrigena sp. nov., an extremely halophilic archaeon isolated from a saline sediment.</title>
        <authorList>
            <person name="Liu B.-B."/>
        </authorList>
    </citation>
    <scope>NUCLEOTIDE SEQUENCE [LARGE SCALE GENOMIC DNA]</scope>
    <source>
        <strain evidence="2 3">SYSU A558-1</strain>
    </source>
</reference>
<sequence length="233" mass="26999">MVDEVEEYVIDTGMTFCAMVTRENESGDNISYKVTFPDDLELAGIVHRDDSVYWWCDMAQGQVLISDTKDPWRDEKWRGDDRFDQVQHTNVTEQRVTTIPKQLFGNYTSPFTDEEMKAADRVDDRRFYLRNRHLYYAVSPWDCLAEHAAFFVPIEEFIDMFDEAAREAGMDGGRDLAERFVDEDDLQEDHETDIDEILTNAKTDPPYWPDPDDDSDPDDDPGELEEDLGGEPA</sequence>